<evidence type="ECO:0000313" key="3">
    <source>
        <dbReference type="Proteomes" id="UP000092460"/>
    </source>
</evidence>
<feature type="compositionally biased region" description="Polar residues" evidence="1">
    <location>
        <begin position="99"/>
        <end position="115"/>
    </location>
</feature>
<reference evidence="2" key="2">
    <citation type="submission" date="2020-05" db="UniProtKB">
        <authorList>
            <consortium name="EnsemblMetazoa"/>
        </authorList>
    </citation>
    <scope>IDENTIFICATION</scope>
    <source>
        <strain evidence="2">IAEA</strain>
    </source>
</reference>
<protein>
    <submittedName>
        <fullName evidence="2">Uncharacterized protein</fullName>
    </submittedName>
</protein>
<name>A0A1B0ASH9_9MUSC</name>
<organism evidence="2 3">
    <name type="scientific">Glossina palpalis gambiensis</name>
    <dbReference type="NCBI Taxonomy" id="67801"/>
    <lineage>
        <taxon>Eukaryota</taxon>
        <taxon>Metazoa</taxon>
        <taxon>Ecdysozoa</taxon>
        <taxon>Arthropoda</taxon>
        <taxon>Hexapoda</taxon>
        <taxon>Insecta</taxon>
        <taxon>Pterygota</taxon>
        <taxon>Neoptera</taxon>
        <taxon>Endopterygota</taxon>
        <taxon>Diptera</taxon>
        <taxon>Brachycera</taxon>
        <taxon>Muscomorpha</taxon>
        <taxon>Hippoboscoidea</taxon>
        <taxon>Glossinidae</taxon>
        <taxon>Glossina</taxon>
    </lineage>
</organism>
<dbReference type="Proteomes" id="UP000092460">
    <property type="component" value="Unassembled WGS sequence"/>
</dbReference>
<proteinExistence type="predicted"/>
<keyword evidence="3" id="KW-1185">Reference proteome</keyword>
<accession>A0A1B0ASH9</accession>
<dbReference type="EnsemblMetazoa" id="GPPI006995-RA">
    <property type="protein sequence ID" value="GPPI006995-PA"/>
    <property type="gene ID" value="GPPI006995"/>
</dbReference>
<evidence type="ECO:0000256" key="1">
    <source>
        <dbReference type="SAM" id="MobiDB-lite"/>
    </source>
</evidence>
<feature type="region of interest" description="Disordered" evidence="1">
    <location>
        <begin position="94"/>
        <end position="115"/>
    </location>
</feature>
<sequence>MEEGDYWECFEISENENDNEIDIIGSFRNAQKSCSSISEDRLNGKLYVMRRGTQKDSIVCSRRKDAPTQKCHGVVALLSKKTLGMQRYFYRHKRDTNQHEVSPSPNERQFSGSYI</sequence>
<dbReference type="EMBL" id="JXJN01002789">
    <property type="status" value="NOT_ANNOTATED_CDS"/>
    <property type="molecule type" value="Genomic_DNA"/>
</dbReference>
<dbReference type="AlphaFoldDB" id="A0A1B0ASH9"/>
<reference evidence="3" key="1">
    <citation type="submission" date="2015-01" db="EMBL/GenBank/DDBJ databases">
        <authorList>
            <person name="Aksoy S."/>
            <person name="Warren W."/>
            <person name="Wilson R.K."/>
        </authorList>
    </citation>
    <scope>NUCLEOTIDE SEQUENCE [LARGE SCALE GENOMIC DNA]</scope>
    <source>
        <strain evidence="3">IAEA</strain>
    </source>
</reference>
<evidence type="ECO:0000313" key="2">
    <source>
        <dbReference type="EnsemblMetazoa" id="GPPI006995-PA"/>
    </source>
</evidence>
<dbReference type="VEuPathDB" id="VectorBase:GPPI006995"/>